<dbReference type="STRING" id="1391654.AKJ09_05037"/>
<dbReference type="PANTHER" id="PTHR47469:SF2">
    <property type="entry name" value="OS06G0597600 PROTEIN"/>
    <property type="match status" value="1"/>
</dbReference>
<feature type="domain" description="FAD-binding" evidence="1">
    <location>
        <begin position="5"/>
        <end position="156"/>
    </location>
</feature>
<dbReference type="InterPro" id="IPR002938">
    <property type="entry name" value="FAD-bd"/>
</dbReference>
<gene>
    <name evidence="3" type="ORF">AKJ09_05037</name>
</gene>
<dbReference type="GO" id="GO:0071949">
    <property type="term" value="F:FAD binding"/>
    <property type="evidence" value="ECO:0007669"/>
    <property type="project" value="InterPro"/>
</dbReference>
<keyword evidence="4" id="KW-1185">Reference proteome</keyword>
<evidence type="ECO:0000259" key="1">
    <source>
        <dbReference type="Pfam" id="PF01494"/>
    </source>
</evidence>
<dbReference type="PRINTS" id="PR00420">
    <property type="entry name" value="RNGMNOXGNASE"/>
</dbReference>
<sequence>MKRRAIIIGGSLGGLFAAVLLREAGWTVDVYERSPGDLESRGGGIVLQPDVVEVFRRIGVDATKLRGVVARERVYLSRDGGVASLMRSPQTQTSWSALYSALREAFPKEHYHAGETLVSIEQDASAVIAHFEDGRSSERAELLVGADGAGSTVRQLMLPDIEVRYAGYVAFRGLVPEGELPAKAREVLSERFAFFEFPGSHILSYLVGGDDHSTDRGARRFNWVWYRNMAPSRLEEVMTDRDGRVRERSVPPGHLAPKLERELRAAADDELAWPFRDLVHATRDPFVQPILDLVVPRMVFGRVVLLGDAAFVPRPHTAASTLKAAANALMLVDALTPPATDLATALASWEPRQLLLGQELALRGKMLGDRSQFPNGR</sequence>
<dbReference type="RefSeq" id="WP_146649341.1">
    <property type="nucleotide sequence ID" value="NZ_CP012333.1"/>
</dbReference>
<protein>
    <submittedName>
        <fullName evidence="3">Salicylate hydroxylase</fullName>
    </submittedName>
</protein>
<dbReference type="KEGG" id="llu:AKJ09_05037"/>
<dbReference type="Proteomes" id="UP000064967">
    <property type="component" value="Chromosome"/>
</dbReference>
<dbReference type="PATRIC" id="fig|1391654.3.peg.5097"/>
<organism evidence="3 4">
    <name type="scientific">Labilithrix luteola</name>
    <dbReference type="NCBI Taxonomy" id="1391654"/>
    <lineage>
        <taxon>Bacteria</taxon>
        <taxon>Pseudomonadati</taxon>
        <taxon>Myxococcota</taxon>
        <taxon>Polyangia</taxon>
        <taxon>Polyangiales</taxon>
        <taxon>Labilitrichaceae</taxon>
        <taxon>Labilithrix</taxon>
    </lineage>
</organism>
<dbReference type="InterPro" id="IPR054707">
    <property type="entry name" value="DhpH_subs-bd"/>
</dbReference>
<dbReference type="InterPro" id="IPR053212">
    <property type="entry name" value="DHP_3-monooxygenase"/>
</dbReference>
<accession>A0A0K1PXW6</accession>
<dbReference type="Pfam" id="PF01494">
    <property type="entry name" value="FAD_binding_3"/>
    <property type="match status" value="1"/>
</dbReference>
<evidence type="ECO:0000313" key="3">
    <source>
        <dbReference type="EMBL" id="AKU98373.1"/>
    </source>
</evidence>
<name>A0A0K1PXW6_9BACT</name>
<dbReference type="SUPFAM" id="SSF51905">
    <property type="entry name" value="FAD/NAD(P)-binding domain"/>
    <property type="match status" value="1"/>
</dbReference>
<proteinExistence type="predicted"/>
<dbReference type="InterPro" id="IPR036188">
    <property type="entry name" value="FAD/NAD-bd_sf"/>
</dbReference>
<feature type="domain" description="2,6-dihydroxypyridine 3-monooxygenase substrate binding" evidence="2">
    <location>
        <begin position="165"/>
        <end position="292"/>
    </location>
</feature>
<evidence type="ECO:0000313" key="4">
    <source>
        <dbReference type="Proteomes" id="UP000064967"/>
    </source>
</evidence>
<dbReference type="EMBL" id="CP012333">
    <property type="protein sequence ID" value="AKU98373.1"/>
    <property type="molecule type" value="Genomic_DNA"/>
</dbReference>
<evidence type="ECO:0000259" key="2">
    <source>
        <dbReference type="Pfam" id="PF22607"/>
    </source>
</evidence>
<dbReference type="AlphaFoldDB" id="A0A0K1PXW6"/>
<dbReference type="Gene3D" id="3.50.50.60">
    <property type="entry name" value="FAD/NAD(P)-binding domain"/>
    <property type="match status" value="2"/>
</dbReference>
<dbReference type="NCBIfam" id="NF005566">
    <property type="entry name" value="PRK07236.1"/>
    <property type="match status" value="1"/>
</dbReference>
<dbReference type="SUPFAM" id="SSF54373">
    <property type="entry name" value="FAD-linked reductases, C-terminal domain"/>
    <property type="match status" value="1"/>
</dbReference>
<dbReference type="OrthoDB" id="5499180at2"/>
<dbReference type="Pfam" id="PF22607">
    <property type="entry name" value="FAD_binding-like"/>
    <property type="match status" value="1"/>
</dbReference>
<reference evidence="3 4" key="1">
    <citation type="submission" date="2015-08" db="EMBL/GenBank/DDBJ databases">
        <authorList>
            <person name="Babu N.S."/>
            <person name="Beckwith C.J."/>
            <person name="Beseler K.G."/>
            <person name="Brison A."/>
            <person name="Carone J.V."/>
            <person name="Caskin T.P."/>
            <person name="Diamond M."/>
            <person name="Durham M.E."/>
            <person name="Foxe J.M."/>
            <person name="Go M."/>
            <person name="Henderson B.A."/>
            <person name="Jones I.B."/>
            <person name="McGettigan J.A."/>
            <person name="Micheletti S.J."/>
            <person name="Nasrallah M.E."/>
            <person name="Ortiz D."/>
            <person name="Piller C.R."/>
            <person name="Privatt S.R."/>
            <person name="Schneider S.L."/>
            <person name="Sharp S."/>
            <person name="Smith T.C."/>
            <person name="Stanton J.D."/>
            <person name="Ullery H.E."/>
            <person name="Wilson R.J."/>
            <person name="Serrano M.G."/>
            <person name="Buck G."/>
            <person name="Lee V."/>
            <person name="Wang Y."/>
            <person name="Carvalho R."/>
            <person name="Voegtly L."/>
            <person name="Shi R."/>
            <person name="Duckworth R."/>
            <person name="Johnson A."/>
            <person name="Loviza R."/>
            <person name="Walstead R."/>
            <person name="Shah Z."/>
            <person name="Kiflezghi M."/>
            <person name="Wade K."/>
            <person name="Ball S.L."/>
            <person name="Bradley K.W."/>
            <person name="Asai D.J."/>
            <person name="Bowman C.A."/>
            <person name="Russell D.A."/>
            <person name="Pope W.H."/>
            <person name="Jacobs-Sera D."/>
            <person name="Hendrix R.W."/>
            <person name="Hatfull G.F."/>
        </authorList>
    </citation>
    <scope>NUCLEOTIDE SEQUENCE [LARGE SCALE GENOMIC DNA]</scope>
    <source>
        <strain evidence="3 4">DSM 27648</strain>
    </source>
</reference>
<dbReference type="PANTHER" id="PTHR47469">
    <property type="entry name" value="MONOOXYGENASE-LIKE"/>
    <property type="match status" value="1"/>
</dbReference>